<proteinExistence type="predicted"/>
<feature type="region of interest" description="Disordered" evidence="1">
    <location>
        <begin position="230"/>
        <end position="260"/>
    </location>
</feature>
<sequence length="320" mass="32651">MGDISISDMTDLVVPDIDCPGVGVGVGAEKAGPIVAVGAGVGAVKAWPIVAVGAGAGAEKAGPIVAVGAGTEKDWPIVAVGSWEWLSGRTGLVKRGSGGRPREFGVDGDRVGIPSAMPMSLLLASMGDYAATTRGGEFTTHEVTVEAGEGRFKIVLLTGSYRASGTGSYTSFETGWDDVPRIDGHLKIALVEGDGPEFFGGVAGVLIAAEPVQARSRMRSRMRRVSNLGRVPGVRNSGRVPGVRISEMTGGDDGDTCTTPSSTTSMEAVHGGADLGGVCGVHISKMTGGGDDDTCTTPSSTATTASPSLFHDNYFYTEVD</sequence>
<protein>
    <submittedName>
        <fullName evidence="2">Uncharacterized protein</fullName>
    </submittedName>
</protein>
<gene>
    <name evidence="2" type="ORF">FH972_010358</name>
</gene>
<keyword evidence="3" id="KW-1185">Reference proteome</keyword>
<accession>A0A660KPZ8</accession>
<evidence type="ECO:0000313" key="2">
    <source>
        <dbReference type="EMBL" id="KAE8037801.1"/>
    </source>
</evidence>
<dbReference type="AlphaFoldDB" id="A0A660KPZ8"/>
<dbReference type="Proteomes" id="UP000327013">
    <property type="component" value="Chromosome 4"/>
</dbReference>
<evidence type="ECO:0000256" key="1">
    <source>
        <dbReference type="SAM" id="MobiDB-lite"/>
    </source>
</evidence>
<dbReference type="EMBL" id="CM017324">
    <property type="protein sequence ID" value="KAE8037801.1"/>
    <property type="molecule type" value="Genomic_DNA"/>
</dbReference>
<reference evidence="2 3" key="1">
    <citation type="submission" date="2019-06" db="EMBL/GenBank/DDBJ databases">
        <title>A chromosomal-level reference genome of Carpinus fangiana (Coryloideae, Betulaceae).</title>
        <authorList>
            <person name="Yang X."/>
            <person name="Wang Z."/>
            <person name="Zhang L."/>
            <person name="Hao G."/>
            <person name="Liu J."/>
            <person name="Yang Y."/>
        </authorList>
    </citation>
    <scope>NUCLEOTIDE SEQUENCE [LARGE SCALE GENOMIC DNA]</scope>
    <source>
        <strain evidence="2">Cfa_2016G</strain>
        <tissue evidence="2">Leaf</tissue>
    </source>
</reference>
<organism evidence="2 3">
    <name type="scientific">Carpinus fangiana</name>
    <dbReference type="NCBI Taxonomy" id="176857"/>
    <lineage>
        <taxon>Eukaryota</taxon>
        <taxon>Viridiplantae</taxon>
        <taxon>Streptophyta</taxon>
        <taxon>Embryophyta</taxon>
        <taxon>Tracheophyta</taxon>
        <taxon>Spermatophyta</taxon>
        <taxon>Magnoliopsida</taxon>
        <taxon>eudicotyledons</taxon>
        <taxon>Gunneridae</taxon>
        <taxon>Pentapetalae</taxon>
        <taxon>rosids</taxon>
        <taxon>fabids</taxon>
        <taxon>Fagales</taxon>
        <taxon>Betulaceae</taxon>
        <taxon>Carpinus</taxon>
    </lineage>
</organism>
<name>A0A660KPZ8_9ROSI</name>
<evidence type="ECO:0000313" key="3">
    <source>
        <dbReference type="Proteomes" id="UP000327013"/>
    </source>
</evidence>